<feature type="compositionally biased region" description="Basic and acidic residues" evidence="1">
    <location>
        <begin position="52"/>
        <end position="68"/>
    </location>
</feature>
<keyword evidence="3" id="KW-1185">Reference proteome</keyword>
<dbReference type="EMBL" id="CP042189">
    <property type="protein sequence ID" value="QDS71088.1"/>
    <property type="molecule type" value="Genomic_DNA"/>
</dbReference>
<feature type="region of interest" description="Disordered" evidence="1">
    <location>
        <begin position="49"/>
        <end position="68"/>
    </location>
</feature>
<accession>A0A517L654</accession>
<dbReference type="AlphaFoldDB" id="A0A517L654"/>
<feature type="region of interest" description="Disordered" evidence="1">
    <location>
        <begin position="189"/>
        <end position="263"/>
    </location>
</feature>
<dbReference type="Proteomes" id="UP000316270">
    <property type="component" value="Chromosome 5"/>
</dbReference>
<name>A0A517L654_9PEZI</name>
<gene>
    <name evidence="2" type="ORF">FKW77_009067</name>
</gene>
<dbReference type="OrthoDB" id="3932120at2759"/>
<evidence type="ECO:0000313" key="3">
    <source>
        <dbReference type="Proteomes" id="UP000316270"/>
    </source>
</evidence>
<organism evidence="2 3">
    <name type="scientific">Venturia effusa</name>
    <dbReference type="NCBI Taxonomy" id="50376"/>
    <lineage>
        <taxon>Eukaryota</taxon>
        <taxon>Fungi</taxon>
        <taxon>Dikarya</taxon>
        <taxon>Ascomycota</taxon>
        <taxon>Pezizomycotina</taxon>
        <taxon>Dothideomycetes</taxon>
        <taxon>Pleosporomycetidae</taxon>
        <taxon>Venturiales</taxon>
        <taxon>Venturiaceae</taxon>
        <taxon>Venturia</taxon>
    </lineage>
</organism>
<sequence>MPTFEQREFLSWYQLNAYFCPEREAPASPYINQEPISGMMPQRVLAIPPRTTSKDKTTCPDRPKLRTSRDRVRIQDLRSASVAIASRTSSPDADAPQIVIEEFRDDYLQPDDSNAQVKIREYQYAEQLDAIIEEEDDGEEYSLRFSHPTQHQDHFVEAVKPSSQNSTSSSEEESVSTLDAKYFRRRLDDMLHGPPSSEHSRTASSCTQVDEEEKDQISRIDDVEEEGEEEEHQQRPRRGPSFTESEVEEWYGEQPDYGPKSEIQGLSADLASHQFNQDACVLFLNMEKSLDDLRMKYAGSSELVDEAKWRLASIIKEMCGGSAIAD</sequence>
<proteinExistence type="predicted"/>
<feature type="compositionally biased region" description="Acidic residues" evidence="1">
    <location>
        <begin position="222"/>
        <end position="231"/>
    </location>
</feature>
<protein>
    <submittedName>
        <fullName evidence="2">Uncharacterized protein</fullName>
    </submittedName>
</protein>
<evidence type="ECO:0000313" key="2">
    <source>
        <dbReference type="EMBL" id="QDS71088.1"/>
    </source>
</evidence>
<reference evidence="2 3" key="1">
    <citation type="submission" date="2019-07" db="EMBL/GenBank/DDBJ databases">
        <title>Finished genome of Venturia effusa.</title>
        <authorList>
            <person name="Young C.A."/>
            <person name="Cox M.P."/>
            <person name="Ganley A.R.D."/>
            <person name="David W.J."/>
        </authorList>
    </citation>
    <scope>NUCLEOTIDE SEQUENCE [LARGE SCALE GENOMIC DNA]</scope>
    <source>
        <strain evidence="3">albino</strain>
    </source>
</reference>
<evidence type="ECO:0000256" key="1">
    <source>
        <dbReference type="SAM" id="MobiDB-lite"/>
    </source>
</evidence>